<accession>A0A7I7X5H1</accession>
<proteinExistence type="predicted"/>
<gene>
    <name evidence="2" type="ORF">MHIB_30900</name>
</gene>
<feature type="compositionally biased region" description="Basic and acidic residues" evidence="1">
    <location>
        <begin position="116"/>
        <end position="133"/>
    </location>
</feature>
<dbReference type="AlphaFoldDB" id="A0A7I7X5H1"/>
<evidence type="ECO:0000313" key="2">
    <source>
        <dbReference type="EMBL" id="BBZ24672.1"/>
    </source>
</evidence>
<evidence type="ECO:0000313" key="3">
    <source>
        <dbReference type="Proteomes" id="UP000467260"/>
    </source>
</evidence>
<name>A0A7I7X5H1_9MYCO</name>
<sequence>MTYSDPQDPQFKPINESLDTVWGEFEHSRSRWLIWRKLWLTSGIFIDGGVIHFALPPEIQGRPHDADGRFICSLLASQMEQKKDAAHTADGSPSRRGLDEWGPQPGHPCWHCPQSGDRDQGEIGETTPREVADRASAALPPDTLRWFGLKIISKTAQTPLVWCRPDGSKSA</sequence>
<dbReference type="Proteomes" id="UP000467260">
    <property type="component" value="Chromosome"/>
</dbReference>
<reference evidence="2 3" key="1">
    <citation type="journal article" date="2019" name="Emerg. Microbes Infect.">
        <title>Comprehensive subspecies identification of 175 nontuberculous mycobacteria species based on 7547 genomic profiles.</title>
        <authorList>
            <person name="Matsumoto Y."/>
            <person name="Kinjo T."/>
            <person name="Motooka D."/>
            <person name="Nabeya D."/>
            <person name="Jung N."/>
            <person name="Uechi K."/>
            <person name="Horii T."/>
            <person name="Iida T."/>
            <person name="Fujita J."/>
            <person name="Nakamura S."/>
        </authorList>
    </citation>
    <scope>NUCLEOTIDE SEQUENCE [LARGE SCALE GENOMIC DNA]</scope>
    <source>
        <strain evidence="2 3">JCM 13571</strain>
    </source>
</reference>
<dbReference type="EMBL" id="AP022609">
    <property type="protein sequence ID" value="BBZ24672.1"/>
    <property type="molecule type" value="Genomic_DNA"/>
</dbReference>
<organism evidence="2 3">
    <name type="scientific">Mycolicibacter hiberniae</name>
    <dbReference type="NCBI Taxonomy" id="29314"/>
    <lineage>
        <taxon>Bacteria</taxon>
        <taxon>Bacillati</taxon>
        <taxon>Actinomycetota</taxon>
        <taxon>Actinomycetes</taxon>
        <taxon>Mycobacteriales</taxon>
        <taxon>Mycobacteriaceae</taxon>
        <taxon>Mycolicibacter</taxon>
    </lineage>
</organism>
<evidence type="ECO:0000256" key="1">
    <source>
        <dbReference type="SAM" id="MobiDB-lite"/>
    </source>
</evidence>
<dbReference type="KEGG" id="mhib:MHIB_30900"/>
<keyword evidence="3" id="KW-1185">Reference proteome</keyword>
<feature type="region of interest" description="Disordered" evidence="1">
    <location>
        <begin position="82"/>
        <end position="137"/>
    </location>
</feature>
<protein>
    <submittedName>
        <fullName evidence="2">Uncharacterized protein</fullName>
    </submittedName>
</protein>